<comment type="caution">
    <text evidence="2">The sequence shown here is derived from an EMBL/GenBank/DDBJ whole genome shotgun (WGS) entry which is preliminary data.</text>
</comment>
<organism evidence="2 3">
    <name type="scientific">Pullulanibacillus pueri</name>
    <dbReference type="NCBI Taxonomy" id="1437324"/>
    <lineage>
        <taxon>Bacteria</taxon>
        <taxon>Bacillati</taxon>
        <taxon>Bacillota</taxon>
        <taxon>Bacilli</taxon>
        <taxon>Bacillales</taxon>
        <taxon>Sporolactobacillaceae</taxon>
        <taxon>Pullulanibacillus</taxon>
    </lineage>
</organism>
<dbReference type="EMBL" id="BMFV01000009">
    <property type="protein sequence ID" value="GGH80077.1"/>
    <property type="molecule type" value="Genomic_DNA"/>
</dbReference>
<proteinExistence type="predicted"/>
<dbReference type="Gene3D" id="3.40.710.10">
    <property type="entry name" value="DD-peptidase/beta-lactamase superfamily"/>
    <property type="match status" value="1"/>
</dbReference>
<evidence type="ECO:0000259" key="1">
    <source>
        <dbReference type="Pfam" id="PF00144"/>
    </source>
</evidence>
<accession>A0A8J3EMC6</accession>
<evidence type="ECO:0000313" key="2">
    <source>
        <dbReference type="EMBL" id="GGH80077.1"/>
    </source>
</evidence>
<evidence type="ECO:0000313" key="3">
    <source>
        <dbReference type="Proteomes" id="UP000656813"/>
    </source>
</evidence>
<reference evidence="2" key="1">
    <citation type="journal article" date="2014" name="Int. J. Syst. Evol. Microbiol.">
        <title>Complete genome sequence of Corynebacterium casei LMG S-19264T (=DSM 44701T), isolated from a smear-ripened cheese.</title>
        <authorList>
            <consortium name="US DOE Joint Genome Institute (JGI-PGF)"/>
            <person name="Walter F."/>
            <person name="Albersmeier A."/>
            <person name="Kalinowski J."/>
            <person name="Ruckert C."/>
        </authorList>
    </citation>
    <scope>NUCLEOTIDE SEQUENCE</scope>
    <source>
        <strain evidence="2">CGMCC 1.12777</strain>
    </source>
</reference>
<dbReference type="AlphaFoldDB" id="A0A8J3EMC6"/>
<dbReference type="Pfam" id="PF00144">
    <property type="entry name" value="Beta-lactamase"/>
    <property type="match status" value="1"/>
</dbReference>
<name>A0A8J3EMC6_9BACL</name>
<reference evidence="2" key="2">
    <citation type="submission" date="2020-09" db="EMBL/GenBank/DDBJ databases">
        <authorList>
            <person name="Sun Q."/>
            <person name="Zhou Y."/>
        </authorList>
    </citation>
    <scope>NUCLEOTIDE SEQUENCE</scope>
    <source>
        <strain evidence="2">CGMCC 1.12777</strain>
    </source>
</reference>
<protein>
    <submittedName>
        <fullName evidence="2">Penicillin-binding protein</fullName>
    </submittedName>
</protein>
<dbReference type="PANTHER" id="PTHR43283:SF7">
    <property type="entry name" value="BETA-LACTAMASE-RELATED DOMAIN-CONTAINING PROTEIN"/>
    <property type="match status" value="1"/>
</dbReference>
<dbReference type="PANTHER" id="PTHR43283">
    <property type="entry name" value="BETA-LACTAMASE-RELATED"/>
    <property type="match status" value="1"/>
</dbReference>
<feature type="domain" description="Beta-lactamase-related" evidence="1">
    <location>
        <begin position="23"/>
        <end position="286"/>
    </location>
</feature>
<sequence>MQTTLLDDFIKRVEKLQLNVHGIMVTQFGKTWGEHYWTADEPHVLHSLSKSFTSCAVGMAVSEGRLSLGDKVIDFFQKHTLLTADEKIKALTVRHLLTMAHGRHQPIMMSDQREKIKERDWVHYFLNYPLDRMPGETFVYDTGSTYMLSAIIQEITGQTLRDYLVPRLFQPLGIENPRWDTCPRGRSLGGAGLYLRVSDISRFGNMLLNNGVWEGKQWVPEDYLQEATSKQISSGNGENGPDWLQGYGYQFWMCRYGAYRGDGSNGQFCIVMPDLSAVIAINSQEEKMQSILEGVWECIVPHL</sequence>
<gene>
    <name evidence="2" type="ORF">GCM10007096_15950</name>
</gene>
<dbReference type="RefSeq" id="WP_188496874.1">
    <property type="nucleotide sequence ID" value="NZ_BMFV01000009.1"/>
</dbReference>
<dbReference type="Proteomes" id="UP000656813">
    <property type="component" value="Unassembled WGS sequence"/>
</dbReference>
<dbReference type="InterPro" id="IPR001466">
    <property type="entry name" value="Beta-lactam-related"/>
</dbReference>
<keyword evidence="3" id="KW-1185">Reference proteome</keyword>
<dbReference type="InterPro" id="IPR050789">
    <property type="entry name" value="Diverse_Enzym_Activities"/>
</dbReference>
<dbReference type="SUPFAM" id="SSF56601">
    <property type="entry name" value="beta-lactamase/transpeptidase-like"/>
    <property type="match status" value="1"/>
</dbReference>
<dbReference type="InterPro" id="IPR012338">
    <property type="entry name" value="Beta-lactam/transpept-like"/>
</dbReference>